<evidence type="ECO:0000313" key="3">
    <source>
        <dbReference type="Proteomes" id="UP000269945"/>
    </source>
</evidence>
<evidence type="ECO:0000313" key="2">
    <source>
        <dbReference type="EMBL" id="VCW84295.1"/>
    </source>
</evidence>
<keyword evidence="3" id="KW-1185">Reference proteome</keyword>
<dbReference type="EMBL" id="CYRY02013884">
    <property type="protein sequence ID" value="VCW84295.1"/>
    <property type="molecule type" value="Genomic_DNA"/>
</dbReference>
<accession>A0A9X9LS56</accession>
<gene>
    <name evidence="2" type="ORF">BN2614_LOCUS1</name>
</gene>
<feature type="region of interest" description="Disordered" evidence="1">
    <location>
        <begin position="62"/>
        <end position="87"/>
    </location>
</feature>
<evidence type="ECO:0000256" key="1">
    <source>
        <dbReference type="SAM" id="MobiDB-lite"/>
    </source>
</evidence>
<dbReference type="AlphaFoldDB" id="A0A9X9LS56"/>
<protein>
    <submittedName>
        <fullName evidence="2">Uncharacterized protein</fullName>
    </submittedName>
</protein>
<proteinExistence type="predicted"/>
<comment type="caution">
    <text evidence="2">The sequence shown here is derived from an EMBL/GenBank/DDBJ whole genome shotgun (WGS) entry which is preliminary data.</text>
</comment>
<feature type="non-terminal residue" evidence="2">
    <location>
        <position position="1"/>
    </location>
</feature>
<name>A0A9X9LS56_GULGU</name>
<organism evidence="2 3">
    <name type="scientific">Gulo gulo</name>
    <name type="common">Wolverine</name>
    <name type="synonym">Gluton</name>
    <dbReference type="NCBI Taxonomy" id="48420"/>
    <lineage>
        <taxon>Eukaryota</taxon>
        <taxon>Metazoa</taxon>
        <taxon>Chordata</taxon>
        <taxon>Craniata</taxon>
        <taxon>Vertebrata</taxon>
        <taxon>Euteleostomi</taxon>
        <taxon>Mammalia</taxon>
        <taxon>Eutheria</taxon>
        <taxon>Laurasiatheria</taxon>
        <taxon>Carnivora</taxon>
        <taxon>Caniformia</taxon>
        <taxon>Musteloidea</taxon>
        <taxon>Mustelidae</taxon>
        <taxon>Guloninae</taxon>
        <taxon>Gulo</taxon>
    </lineage>
</organism>
<sequence length="87" mass="9921">RDCGNVESPEQLLEFSPGCRGLRSWATDNISKSQSNFQLVWERSCFDLLIMLLARDAHRSPWPGGKPAWTDGGKILFRGREEEEPED</sequence>
<dbReference type="Proteomes" id="UP000269945">
    <property type="component" value="Unassembled WGS sequence"/>
</dbReference>
<reference evidence="2 3" key="1">
    <citation type="submission" date="2018-10" db="EMBL/GenBank/DDBJ databases">
        <authorList>
            <person name="Ekblom R."/>
            <person name="Jareborg N."/>
        </authorList>
    </citation>
    <scope>NUCLEOTIDE SEQUENCE [LARGE SCALE GENOMIC DNA]</scope>
    <source>
        <tissue evidence="2">Muscle</tissue>
    </source>
</reference>